<dbReference type="EMBL" id="PVTP01000001">
    <property type="protein sequence ID" value="PRY80225.1"/>
    <property type="molecule type" value="Genomic_DNA"/>
</dbReference>
<dbReference type="AlphaFoldDB" id="A0A2T0W437"/>
<accession>A0A2T0W437</accession>
<feature type="transmembrane region" description="Helical" evidence="1">
    <location>
        <begin position="97"/>
        <end position="114"/>
    </location>
</feature>
<dbReference type="OrthoDB" id="9803832at2"/>
<reference evidence="2 3" key="1">
    <citation type="submission" date="2018-03" db="EMBL/GenBank/DDBJ databases">
        <title>Genomic Encyclopedia of Archaeal and Bacterial Type Strains, Phase II (KMG-II): from individual species to whole genera.</title>
        <authorList>
            <person name="Goeker M."/>
        </authorList>
    </citation>
    <scope>NUCLEOTIDE SEQUENCE [LARGE SCALE GENOMIC DNA]</scope>
    <source>
        <strain evidence="2 3">DSM 101533</strain>
    </source>
</reference>
<organism evidence="2 3">
    <name type="scientific">Yoonia maritima</name>
    <dbReference type="NCBI Taxonomy" id="1435347"/>
    <lineage>
        <taxon>Bacteria</taxon>
        <taxon>Pseudomonadati</taxon>
        <taxon>Pseudomonadota</taxon>
        <taxon>Alphaproteobacteria</taxon>
        <taxon>Rhodobacterales</taxon>
        <taxon>Paracoccaceae</taxon>
        <taxon>Yoonia</taxon>
    </lineage>
</organism>
<keyword evidence="1" id="KW-0472">Membrane</keyword>
<feature type="transmembrane region" description="Helical" evidence="1">
    <location>
        <begin position="6"/>
        <end position="25"/>
    </location>
</feature>
<dbReference type="PANTHER" id="PTHR38446:SF1">
    <property type="entry name" value="BLL0914 PROTEIN"/>
    <property type="match status" value="1"/>
</dbReference>
<dbReference type="InterPro" id="IPR009732">
    <property type="entry name" value="DUF1304"/>
</dbReference>
<gene>
    <name evidence="2" type="ORF">CLV80_10176</name>
</gene>
<evidence type="ECO:0000313" key="3">
    <source>
        <dbReference type="Proteomes" id="UP000238007"/>
    </source>
</evidence>
<feature type="transmembrane region" description="Helical" evidence="1">
    <location>
        <begin position="46"/>
        <end position="67"/>
    </location>
</feature>
<name>A0A2T0W437_9RHOB</name>
<dbReference type="Proteomes" id="UP000238007">
    <property type="component" value="Unassembled WGS sequence"/>
</dbReference>
<feature type="transmembrane region" description="Helical" evidence="1">
    <location>
        <begin position="73"/>
        <end position="90"/>
    </location>
</feature>
<keyword evidence="3" id="KW-1185">Reference proteome</keyword>
<protein>
    <submittedName>
        <fullName evidence="2">Putative membrane protein</fullName>
    </submittedName>
</protein>
<proteinExistence type="predicted"/>
<sequence length="115" mass="12318">MLSTILALIVAAIHVYITVLEMLLWDKPRGRRVFGTTEEFATQTKSLALNQGLYNGFLAAGIIVGMLLGNTQLVAFVVACVLVAGVVGYLSDIKSALYFQSIPAVLALFVMLVGL</sequence>
<keyword evidence="1" id="KW-0812">Transmembrane</keyword>
<comment type="caution">
    <text evidence="2">The sequence shown here is derived from an EMBL/GenBank/DDBJ whole genome shotgun (WGS) entry which is preliminary data.</text>
</comment>
<evidence type="ECO:0000313" key="2">
    <source>
        <dbReference type="EMBL" id="PRY80225.1"/>
    </source>
</evidence>
<keyword evidence="1" id="KW-1133">Transmembrane helix</keyword>
<dbReference type="RefSeq" id="WP_106353584.1">
    <property type="nucleotide sequence ID" value="NZ_PVTP01000001.1"/>
</dbReference>
<evidence type="ECO:0000256" key="1">
    <source>
        <dbReference type="SAM" id="Phobius"/>
    </source>
</evidence>
<dbReference type="Pfam" id="PF06993">
    <property type="entry name" value="DUF1304"/>
    <property type="match status" value="1"/>
</dbReference>
<dbReference type="PANTHER" id="PTHR38446">
    <property type="entry name" value="BLL0914 PROTEIN"/>
    <property type="match status" value="1"/>
</dbReference>